<dbReference type="Gene3D" id="2.60.40.10">
    <property type="entry name" value="Immunoglobulins"/>
    <property type="match status" value="1"/>
</dbReference>
<dbReference type="Pfam" id="PF07686">
    <property type="entry name" value="V-set"/>
    <property type="match status" value="1"/>
</dbReference>
<dbReference type="PANTHER" id="PTHR19367">
    <property type="entry name" value="T-CELL RECEPTOR ALPHA CHAIN V REGION"/>
    <property type="match status" value="1"/>
</dbReference>
<keyword evidence="2" id="KW-0391">Immunity</keyword>
<dbReference type="InterPro" id="IPR013783">
    <property type="entry name" value="Ig-like_fold"/>
</dbReference>
<dbReference type="SUPFAM" id="SSF48726">
    <property type="entry name" value="Immunoglobulin"/>
    <property type="match status" value="1"/>
</dbReference>
<proteinExistence type="predicted"/>
<accession>A0A3Q3IML3</accession>
<feature type="signal peptide" evidence="5">
    <location>
        <begin position="1"/>
        <end position="25"/>
    </location>
</feature>
<evidence type="ECO:0000256" key="1">
    <source>
        <dbReference type="ARBA" id="ARBA00022729"/>
    </source>
</evidence>
<evidence type="ECO:0000313" key="8">
    <source>
        <dbReference type="Proteomes" id="UP000261600"/>
    </source>
</evidence>
<feature type="chain" id="PRO_5018581994" description="Immunoglobulin V-set domain-containing protein" evidence="5">
    <location>
        <begin position="26"/>
        <end position="123"/>
    </location>
</feature>
<protein>
    <recommendedName>
        <fullName evidence="6">Immunoglobulin V-set domain-containing protein</fullName>
    </recommendedName>
</protein>
<organism evidence="7 8">
    <name type="scientific">Monopterus albus</name>
    <name type="common">Swamp eel</name>
    <dbReference type="NCBI Taxonomy" id="43700"/>
    <lineage>
        <taxon>Eukaryota</taxon>
        <taxon>Metazoa</taxon>
        <taxon>Chordata</taxon>
        <taxon>Craniata</taxon>
        <taxon>Vertebrata</taxon>
        <taxon>Euteleostomi</taxon>
        <taxon>Actinopterygii</taxon>
        <taxon>Neopterygii</taxon>
        <taxon>Teleostei</taxon>
        <taxon>Neoteleostei</taxon>
        <taxon>Acanthomorphata</taxon>
        <taxon>Anabantaria</taxon>
        <taxon>Synbranchiformes</taxon>
        <taxon>Synbranchidae</taxon>
        <taxon>Monopterus</taxon>
    </lineage>
</organism>
<evidence type="ECO:0000313" key="7">
    <source>
        <dbReference type="Ensembl" id="ENSMALP00000006082.1"/>
    </source>
</evidence>
<keyword evidence="2" id="KW-1064">Adaptive immunity</keyword>
<evidence type="ECO:0000256" key="4">
    <source>
        <dbReference type="ARBA" id="ARBA00023319"/>
    </source>
</evidence>
<dbReference type="InterPro" id="IPR051287">
    <property type="entry name" value="TCR_variable_region"/>
</dbReference>
<dbReference type="PANTHER" id="PTHR19367:SF18">
    <property type="entry name" value="T CELL RECEPTOR ALPHA VARIABLE 16"/>
    <property type="match status" value="1"/>
</dbReference>
<evidence type="ECO:0000256" key="2">
    <source>
        <dbReference type="ARBA" id="ARBA00023130"/>
    </source>
</evidence>
<evidence type="ECO:0000256" key="3">
    <source>
        <dbReference type="ARBA" id="ARBA00023170"/>
    </source>
</evidence>
<dbReference type="Ensembl" id="ENSMALT00000006215.1">
    <property type="protein sequence ID" value="ENSMALP00000006082.1"/>
    <property type="gene ID" value="ENSMALG00000004353.1"/>
</dbReference>
<keyword evidence="4" id="KW-0393">Immunoglobulin domain</keyword>
<evidence type="ECO:0000256" key="5">
    <source>
        <dbReference type="SAM" id="SignalP"/>
    </source>
</evidence>
<dbReference type="Proteomes" id="UP000261600">
    <property type="component" value="Unplaced"/>
</dbReference>
<keyword evidence="8" id="KW-1185">Reference proteome</keyword>
<keyword evidence="3" id="KW-0675">Receptor</keyword>
<dbReference type="SMART" id="SM00406">
    <property type="entry name" value="IGv"/>
    <property type="match status" value="1"/>
</dbReference>
<reference evidence="7" key="1">
    <citation type="submission" date="2025-08" db="UniProtKB">
        <authorList>
            <consortium name="Ensembl"/>
        </authorList>
    </citation>
    <scope>IDENTIFICATION</scope>
</reference>
<dbReference type="GO" id="GO:0002250">
    <property type="term" value="P:adaptive immune response"/>
    <property type="evidence" value="ECO:0007669"/>
    <property type="project" value="UniProtKB-KW"/>
</dbReference>
<dbReference type="InterPro" id="IPR013106">
    <property type="entry name" value="Ig_V-set"/>
</dbReference>
<evidence type="ECO:0000259" key="6">
    <source>
        <dbReference type="SMART" id="SM00406"/>
    </source>
</evidence>
<dbReference type="STRING" id="43700.ENSMALP00000006082"/>
<keyword evidence="1 5" id="KW-0732">Signal</keyword>
<feature type="domain" description="Immunoglobulin V-set" evidence="6">
    <location>
        <begin position="42"/>
        <end position="117"/>
    </location>
</feature>
<dbReference type="AlphaFoldDB" id="A0A3Q3IML3"/>
<sequence length="123" mass="13368">LLVASKILLLHHLITESSLPLGVSCDKLTPVNSEKSSVEGSAATLSYTYTKLSGGDYFLWYRQYPGKPPQFLIPHSGSGEIGNNPVTGLKVEVEQTQINLEIISANVSDSAVYYCALSEDYTQ</sequence>
<reference evidence="7" key="2">
    <citation type="submission" date="2025-09" db="UniProtKB">
        <authorList>
            <consortium name="Ensembl"/>
        </authorList>
    </citation>
    <scope>IDENTIFICATION</scope>
</reference>
<dbReference type="InterPro" id="IPR036179">
    <property type="entry name" value="Ig-like_dom_sf"/>
</dbReference>
<name>A0A3Q3IML3_MONAL</name>